<proteinExistence type="predicted"/>
<dbReference type="RefSeq" id="WP_207883723.1">
    <property type="nucleotide sequence ID" value="NZ_JAFVMF010000030.1"/>
</dbReference>
<keyword evidence="3" id="KW-1185">Reference proteome</keyword>
<dbReference type="Proteomes" id="UP000664771">
    <property type="component" value="Unassembled WGS sequence"/>
</dbReference>
<evidence type="ECO:0000313" key="2">
    <source>
        <dbReference type="EMBL" id="MBO1361755.1"/>
    </source>
</evidence>
<dbReference type="Pfam" id="PF04865">
    <property type="entry name" value="Baseplate_J"/>
    <property type="match status" value="1"/>
</dbReference>
<sequence length="379" mass="37964">MSLTLRSFTTTVSTAITAAQGACASLLDMTVGTVGRALMEAVAGVGLWLQYVALQILTRVYLTTSTGSDIDTWVEQFGMTREAGTAATTNVMMTSFSPSGQSATVAVGDTVKTVSGIIFTVTKDTSNSAWSTAAAAYVRAAGTAAITVPVQCTTTGTTGNVAAGAICLLGTAISGIDIVTNVTAVVNGSDGETDAALIARFPNWLAAKATACEAAIESAIAGVQTNLTDAIMDGQAADGTTRAGYFTAVVDDGTGDPSDTLIEDVYTAIDAVRACGVGFATIGPVETVANVSMTVTVPSGTATAAVETTVQTAITSDIDAQSVGAGYAYSRLSVVAWNNATVTPTSITDVLLNGAQADLPASSTGVIRAGTVSITVVAA</sequence>
<evidence type="ECO:0000313" key="3">
    <source>
        <dbReference type="Proteomes" id="UP000664771"/>
    </source>
</evidence>
<organism evidence="2 3">
    <name type="scientific">Acetobacter sacchari</name>
    <dbReference type="NCBI Taxonomy" id="2661687"/>
    <lineage>
        <taxon>Bacteria</taxon>
        <taxon>Pseudomonadati</taxon>
        <taxon>Pseudomonadota</taxon>
        <taxon>Alphaproteobacteria</taxon>
        <taxon>Acetobacterales</taxon>
        <taxon>Acetobacteraceae</taxon>
        <taxon>Acetobacter</taxon>
    </lineage>
</organism>
<protein>
    <submittedName>
        <fullName evidence="2">Baseplate J/gp47 family protein</fullName>
    </submittedName>
</protein>
<evidence type="ECO:0000259" key="1">
    <source>
        <dbReference type="Pfam" id="PF04865"/>
    </source>
</evidence>
<comment type="caution">
    <text evidence="2">The sequence shown here is derived from an EMBL/GenBank/DDBJ whole genome shotgun (WGS) entry which is preliminary data.</text>
</comment>
<dbReference type="InterPro" id="IPR052399">
    <property type="entry name" value="Phage_Baseplate_Assmbl_Protein"/>
</dbReference>
<dbReference type="EMBL" id="JAFVMF010000030">
    <property type="protein sequence ID" value="MBO1361755.1"/>
    <property type="molecule type" value="Genomic_DNA"/>
</dbReference>
<dbReference type="PANTHER" id="PTHR37829">
    <property type="entry name" value="PHAGE-LIKE ELEMENT PBSX PROTEIN XKDT"/>
    <property type="match status" value="1"/>
</dbReference>
<accession>A0ABS3M0M6</accession>
<dbReference type="PANTHER" id="PTHR37829:SF3">
    <property type="entry name" value="PROTEIN JAYE-RELATED"/>
    <property type="match status" value="1"/>
</dbReference>
<gene>
    <name evidence="2" type="ORF">J2D73_18395</name>
</gene>
<feature type="domain" description="Baseplate protein J-like barrel" evidence="1">
    <location>
        <begin position="104"/>
        <end position="188"/>
    </location>
</feature>
<reference evidence="2 3" key="1">
    <citation type="submission" date="2021-03" db="EMBL/GenBank/DDBJ databases">
        <title>The complete genome sequence of Acetobacter sacchari TBRC 11175.</title>
        <authorList>
            <person name="Charoenyingcharoen P."/>
            <person name="Yukphan P."/>
        </authorList>
    </citation>
    <scope>NUCLEOTIDE SEQUENCE [LARGE SCALE GENOMIC DNA]</scope>
    <source>
        <strain evidence="2 3">TBRC 11175</strain>
    </source>
</reference>
<dbReference type="InterPro" id="IPR006949">
    <property type="entry name" value="Barrel_Baseplate_J-like"/>
</dbReference>
<name>A0ABS3M0M6_9PROT</name>